<accession>A0A1J3HJF2</accession>
<evidence type="ECO:0000259" key="2">
    <source>
        <dbReference type="Pfam" id="PF03732"/>
    </source>
</evidence>
<gene>
    <name evidence="3" type="ORF">LE_TR5360_c6_g1_i1_g.17985</name>
</gene>
<feature type="region of interest" description="Disordered" evidence="1">
    <location>
        <begin position="1"/>
        <end position="58"/>
    </location>
</feature>
<protein>
    <recommendedName>
        <fullName evidence="2">Retrotransposon gag domain-containing protein</fullName>
    </recommendedName>
</protein>
<dbReference type="Gene3D" id="2.40.70.10">
    <property type="entry name" value="Acid Proteases"/>
    <property type="match status" value="1"/>
</dbReference>
<dbReference type="EMBL" id="GEVL01009600">
    <property type="protein sequence ID" value="JAU67741.1"/>
    <property type="molecule type" value="Transcribed_RNA"/>
</dbReference>
<feature type="compositionally biased region" description="Low complexity" evidence="1">
    <location>
        <begin position="390"/>
        <end position="400"/>
    </location>
</feature>
<sequence>MHTRSRGRSNLFSPSDLEKAEQAKRDKRARNRAEQQLENEPPQFEQMADPPGVHAPPQAANLAANQQNAGANPIHPPRVARQIGAGDTPNSHLNRHGITPPPVPNNNFEIKTSLISLVENSQFHGMKDEDPLKHLDKFDRLCSLQKINGVSEDGFKLRLFPFSLGGKALAWESSLPEGSVITWEQCKHAFLAKFFPTSRTAKLRNDISGFTQLNSETFSEAYERFKGYQMQCPHHGFSKENLLSTLYSGVLPRYRMLLDTASNGYFMGQDVDDGLLLVENIATSDGNYNEEYDRSDRGSSINEEKLKKEIKTLNDKFYKMISGQQKHVHFVCEDDVVEEEEETQVEEVNYINNQGGYQKGFINYKNNPNLSYRSTNVENPQDQVYPPQPSQQQGGQQSGQQVVYYKKGYPPKTFGIQQQGSTQAQAGSSSGHESDMKQMLQQLLQGEVTGASDLHIKLAEIHNKVDSSHHELTQKIEALSSKVQYLESHSSSSSKGILPGKPIPNPKEYAKAITLRSGRDLPPRTAPVSHNEDIVIQEEEDLVERNTEVSAENESEAKKPRDTSKESNKENTKRKETLFVPPPYKPPLPFPGRFKKQLVAKYKGLFDKVMAEIEVRMPILDAFMLIPPYQKFLKDAILERTKEVQGMVVLSQECSAIIQSQAVAKKLGDPGSFTLPCPLGPLSFKNCMCDLGASVSIMPMTVAKRLGFSEYKKCNFSLVLADRSIRFPKGMLEDMPLKVGNVVVPTDFIMLEMDEEPKDPLILGRPFLATAGAVIDVKRGKIELNLGQDCKLVFDINDVMKQPTISGESFYIETLDQLADEYLE</sequence>
<feature type="region of interest" description="Disordered" evidence="1">
    <location>
        <begin position="368"/>
        <end position="400"/>
    </location>
</feature>
<dbReference type="AlphaFoldDB" id="A0A1J3HJF2"/>
<feature type="region of interest" description="Disordered" evidence="1">
    <location>
        <begin position="516"/>
        <end position="582"/>
    </location>
</feature>
<evidence type="ECO:0000313" key="3">
    <source>
        <dbReference type="EMBL" id="JAU67741.1"/>
    </source>
</evidence>
<dbReference type="PANTHER" id="PTHR33067">
    <property type="entry name" value="RNA-DIRECTED DNA POLYMERASE-RELATED"/>
    <property type="match status" value="1"/>
</dbReference>
<feature type="compositionally biased region" description="Polar residues" evidence="1">
    <location>
        <begin position="368"/>
        <end position="382"/>
    </location>
</feature>
<feature type="domain" description="Retrotransposon gag" evidence="2">
    <location>
        <begin position="158"/>
        <end position="250"/>
    </location>
</feature>
<feature type="region of interest" description="Disordered" evidence="1">
    <location>
        <begin position="414"/>
        <end position="437"/>
    </location>
</feature>
<dbReference type="InterPro" id="IPR005162">
    <property type="entry name" value="Retrotrans_gag_dom"/>
</dbReference>
<proteinExistence type="predicted"/>
<name>A0A1J3HJF2_NOCCA</name>
<organism evidence="3">
    <name type="scientific">Noccaea caerulescens</name>
    <name type="common">Alpine penny-cress</name>
    <name type="synonym">Thlaspi caerulescens</name>
    <dbReference type="NCBI Taxonomy" id="107243"/>
    <lineage>
        <taxon>Eukaryota</taxon>
        <taxon>Viridiplantae</taxon>
        <taxon>Streptophyta</taxon>
        <taxon>Embryophyta</taxon>
        <taxon>Tracheophyta</taxon>
        <taxon>Spermatophyta</taxon>
        <taxon>Magnoliopsida</taxon>
        <taxon>eudicotyledons</taxon>
        <taxon>Gunneridae</taxon>
        <taxon>Pentapetalae</taxon>
        <taxon>rosids</taxon>
        <taxon>malvids</taxon>
        <taxon>Brassicales</taxon>
        <taxon>Brassicaceae</taxon>
        <taxon>Coluteocarpeae</taxon>
        <taxon>Noccaea</taxon>
    </lineage>
</organism>
<dbReference type="InterPro" id="IPR021109">
    <property type="entry name" value="Peptidase_aspartic_dom_sf"/>
</dbReference>
<reference evidence="3" key="1">
    <citation type="submission" date="2016-07" db="EMBL/GenBank/DDBJ databases">
        <title>De novo transcriptome assembly of four accessions of the metal hyperaccumulator plant Noccaea caerulescens.</title>
        <authorList>
            <person name="Blande D."/>
            <person name="Halimaa P."/>
            <person name="Tervahauta A.I."/>
            <person name="Aarts M.G."/>
            <person name="Karenlampi S.O."/>
        </authorList>
    </citation>
    <scope>NUCLEOTIDE SEQUENCE</scope>
</reference>
<feature type="compositionally biased region" description="Basic and acidic residues" evidence="1">
    <location>
        <begin position="555"/>
        <end position="577"/>
    </location>
</feature>
<feature type="compositionally biased region" description="Low complexity" evidence="1">
    <location>
        <begin position="415"/>
        <end position="431"/>
    </location>
</feature>
<dbReference type="CDD" id="cd00303">
    <property type="entry name" value="retropepsin_like"/>
    <property type="match status" value="1"/>
</dbReference>
<dbReference type="Pfam" id="PF03732">
    <property type="entry name" value="Retrotrans_gag"/>
    <property type="match status" value="1"/>
</dbReference>
<evidence type="ECO:0000256" key="1">
    <source>
        <dbReference type="SAM" id="MobiDB-lite"/>
    </source>
</evidence>
<dbReference type="PANTHER" id="PTHR33067:SF31">
    <property type="entry name" value="RNA-DIRECTED DNA POLYMERASE"/>
    <property type="match status" value="1"/>
</dbReference>